<reference evidence="1" key="1">
    <citation type="submission" date="2022-11" db="EMBL/GenBank/DDBJ databases">
        <title>High-quality draft genome sequence of Galbibacter sp. strain CMA-7.</title>
        <authorList>
            <person name="Wei L."/>
            <person name="Dong C."/>
            <person name="Shao Z."/>
        </authorList>
    </citation>
    <scope>NUCLEOTIDE SEQUENCE</scope>
    <source>
        <strain evidence="1">CMA-7</strain>
    </source>
</reference>
<sequence>MHKLPYLDQWQDILLQNQYQFKRNDIGYGKSGTILFLWYKYLVYKKETDLYVCQDLCEDLMQSIQNSLEKPSSFLFIELTEVSLLLDILDLEAFQKLDLQSFKSEVYNLLLSYSRNFLVSDNIDPYTGGGYIYYLFLLRKDKLKIQEFISYLELNKKVTIEGAYIRNQNDRSVQLGLAHGISFIVTYLSLVNKVYPELGSKNLLEQFTLFLINQKQDHGLYQSVFPDKYGQKPISRLNICYGDAGILYALQHSNKALDGLIQKELNEIEPFILNRIQTTIMEGPKPGLLYGQTGLATFLEIYQSLSIDKNSLSILCDQNYRFLTNQIIESKIRKSSINSFTIKNMSFAEGIIGQLIFMMGKKANDYRYAKSFFLLENLI</sequence>
<gene>
    <name evidence="1" type="ORF">OSR52_08970</name>
</gene>
<evidence type="ECO:0008006" key="3">
    <source>
        <dbReference type="Google" id="ProtNLM"/>
    </source>
</evidence>
<dbReference type="RefSeq" id="WP_277900085.1">
    <property type="nucleotide sequence ID" value="NZ_JAPMUA010000003.1"/>
</dbReference>
<keyword evidence="2" id="KW-1185">Reference proteome</keyword>
<comment type="caution">
    <text evidence="1">The sequence shown here is derived from an EMBL/GenBank/DDBJ whole genome shotgun (WGS) entry which is preliminary data.</text>
</comment>
<dbReference type="SUPFAM" id="SSF158745">
    <property type="entry name" value="LanC-like"/>
    <property type="match status" value="1"/>
</dbReference>
<evidence type="ECO:0000313" key="1">
    <source>
        <dbReference type="EMBL" id="MDG3586001.1"/>
    </source>
</evidence>
<protein>
    <recommendedName>
        <fullName evidence="3">Lanthionine synthetase C-like protein</fullName>
    </recommendedName>
</protein>
<evidence type="ECO:0000313" key="2">
    <source>
        <dbReference type="Proteomes" id="UP001153642"/>
    </source>
</evidence>
<dbReference type="Pfam" id="PF05147">
    <property type="entry name" value="LANC_like"/>
    <property type="match status" value="1"/>
</dbReference>
<organism evidence="1 2">
    <name type="scientific">Galbibacter pacificus</name>
    <dbReference type="NCBI Taxonomy" id="2996052"/>
    <lineage>
        <taxon>Bacteria</taxon>
        <taxon>Pseudomonadati</taxon>
        <taxon>Bacteroidota</taxon>
        <taxon>Flavobacteriia</taxon>
        <taxon>Flavobacteriales</taxon>
        <taxon>Flavobacteriaceae</taxon>
        <taxon>Galbibacter</taxon>
    </lineage>
</organism>
<accession>A0ABT6FRY1</accession>
<dbReference type="EMBL" id="JAPMUA010000003">
    <property type="protein sequence ID" value="MDG3586001.1"/>
    <property type="molecule type" value="Genomic_DNA"/>
</dbReference>
<dbReference type="Proteomes" id="UP001153642">
    <property type="component" value="Unassembled WGS sequence"/>
</dbReference>
<proteinExistence type="predicted"/>
<dbReference type="InterPro" id="IPR007822">
    <property type="entry name" value="LANC-like"/>
</dbReference>
<name>A0ABT6FRY1_9FLAO</name>
<dbReference type="Gene3D" id="1.50.10.20">
    <property type="match status" value="1"/>
</dbReference>